<organism evidence="1 2">
    <name type="scientific">Aeromonas schubertii</name>
    <dbReference type="NCBI Taxonomy" id="652"/>
    <lineage>
        <taxon>Bacteria</taxon>
        <taxon>Pseudomonadati</taxon>
        <taxon>Pseudomonadota</taxon>
        <taxon>Gammaproteobacteria</taxon>
        <taxon>Aeromonadales</taxon>
        <taxon>Aeromonadaceae</taxon>
        <taxon>Aeromonas</taxon>
    </lineage>
</organism>
<sequence length="185" mass="20554">MANIPTYKALQKCYDSKSAEVKSHFGHLPQLIADGLPYEIAIAYVFLKIEQAQNRALYGGVVKVHRCNAEFAKRLMNFQHLTRDGFKDLYKNVFGRTLPKATADLLADAESSRDKVIHGKDVTDSELRGAIADVLAYAEAFNSEVNDVAGFKPLGDMRGFKGRAEPLDKRTSKWLMRGLGFGVKA</sequence>
<protein>
    <recommendedName>
        <fullName evidence="3">RiboL-PSP-HEPN domain-containing protein</fullName>
    </recommendedName>
</protein>
<dbReference type="EMBL" id="JAIRBT010000030">
    <property type="protein sequence ID" value="MBZ6067930.1"/>
    <property type="molecule type" value="Genomic_DNA"/>
</dbReference>
<dbReference type="RefSeq" id="WP_224163523.1">
    <property type="nucleotide sequence ID" value="NZ_JAIRBT010000030.1"/>
</dbReference>
<reference evidence="1 2" key="1">
    <citation type="submission" date="2021-09" db="EMBL/GenBank/DDBJ databases">
        <title>Aeromonas schubertii isolated from Asian sea bass.</title>
        <authorList>
            <person name="Pinpimai K."/>
        </authorList>
    </citation>
    <scope>NUCLEOTIDE SEQUENCE [LARGE SCALE GENOMIC DNA]</scope>
    <source>
        <strain evidence="1 2">CHULA2021a</strain>
    </source>
</reference>
<evidence type="ECO:0000313" key="1">
    <source>
        <dbReference type="EMBL" id="MBZ6067930.1"/>
    </source>
</evidence>
<proteinExistence type="predicted"/>
<keyword evidence="2" id="KW-1185">Reference proteome</keyword>
<evidence type="ECO:0008006" key="3">
    <source>
        <dbReference type="Google" id="ProtNLM"/>
    </source>
</evidence>
<gene>
    <name evidence="1" type="ORF">LA374_17190</name>
</gene>
<comment type="caution">
    <text evidence="1">The sequence shown here is derived from an EMBL/GenBank/DDBJ whole genome shotgun (WGS) entry which is preliminary data.</text>
</comment>
<name>A0ABS7VEX1_9GAMM</name>
<dbReference type="Proteomes" id="UP000774958">
    <property type="component" value="Unassembled WGS sequence"/>
</dbReference>
<evidence type="ECO:0000313" key="2">
    <source>
        <dbReference type="Proteomes" id="UP000774958"/>
    </source>
</evidence>
<accession>A0ABS7VEX1</accession>